<gene>
    <name evidence="3" type="ordered locus">RHA1_ro11096</name>
</gene>
<keyword evidence="3" id="KW-0614">Plasmid</keyword>
<feature type="region of interest" description="Disordered" evidence="1">
    <location>
        <begin position="96"/>
        <end position="120"/>
    </location>
</feature>
<dbReference type="OrthoDB" id="461196at2"/>
<geneLocation type="plasmid" evidence="3 4">
    <name>pRHL3</name>
</geneLocation>
<dbReference type="AlphaFoldDB" id="Q0RVE3"/>
<dbReference type="PATRIC" id="fig|101510.16.peg.8928"/>
<protein>
    <recommendedName>
        <fullName evidence="5">Peptidase C39-like domain-containing protein</fullName>
    </recommendedName>
</protein>
<organism evidence="3 4">
    <name type="scientific">Rhodococcus jostii (strain RHA1)</name>
    <dbReference type="NCBI Taxonomy" id="101510"/>
    <lineage>
        <taxon>Bacteria</taxon>
        <taxon>Bacillati</taxon>
        <taxon>Actinomycetota</taxon>
        <taxon>Actinomycetes</taxon>
        <taxon>Mycobacteriales</taxon>
        <taxon>Nocardiaceae</taxon>
        <taxon>Rhodococcus</taxon>
    </lineage>
</organism>
<dbReference type="EMBL" id="CP000434">
    <property type="protein sequence ID" value="ABH00743.1"/>
    <property type="molecule type" value="Genomic_DNA"/>
</dbReference>
<evidence type="ECO:0008006" key="5">
    <source>
        <dbReference type="Google" id="ProtNLM"/>
    </source>
</evidence>
<proteinExistence type="predicted"/>
<evidence type="ECO:0000256" key="1">
    <source>
        <dbReference type="SAM" id="MobiDB-lite"/>
    </source>
</evidence>
<accession>Q0RVE3</accession>
<evidence type="ECO:0000313" key="4">
    <source>
        <dbReference type="Proteomes" id="UP000008710"/>
    </source>
</evidence>
<dbReference type="KEGG" id="rha:RHA1_ro11096"/>
<feature type="compositionally biased region" description="Low complexity" evidence="1">
    <location>
        <begin position="106"/>
        <end position="116"/>
    </location>
</feature>
<sequence length="233" mass="23425">MFTRKIATAASTCITAAVVGVAALGLVGTANAMSPAAVSTVSASVVVGDPVGAAAYWQRQHGGDCAEMAVADVVGDVTGRAPSEAEIVEVARSTPSTVEPGPIYTGDAAGGPADADVSTGGTASEDIPALLAHYDIAAVLSHAENATAGIEELVADLAIDRKVIVGVNAESIWGERGDRTTADHAVVVTGIDLAAGVVYLNDSGIDTGRAETISLDVFLASWSTSNFEMIITL</sequence>
<name>Q0RVE3_RHOJR</name>
<feature type="signal peptide" evidence="2">
    <location>
        <begin position="1"/>
        <end position="32"/>
    </location>
</feature>
<feature type="chain" id="PRO_5004176424" description="Peptidase C39-like domain-containing protein" evidence="2">
    <location>
        <begin position="33"/>
        <end position="233"/>
    </location>
</feature>
<keyword evidence="2" id="KW-0732">Signal</keyword>
<dbReference type="Gene3D" id="3.90.70.10">
    <property type="entry name" value="Cysteine proteinases"/>
    <property type="match status" value="1"/>
</dbReference>
<dbReference type="RefSeq" id="WP_011600370.1">
    <property type="nucleotide sequence ID" value="NC_008271.1"/>
</dbReference>
<dbReference type="eggNOG" id="COG3271">
    <property type="taxonomic scope" value="Bacteria"/>
</dbReference>
<reference evidence="4" key="1">
    <citation type="journal article" date="2006" name="Proc. Natl. Acad. Sci. U.S.A.">
        <title>The complete genome of Rhodococcus sp. RHA1 provides insights into a catabolic powerhouse.</title>
        <authorList>
            <person name="McLeod M.P."/>
            <person name="Warren R.L."/>
            <person name="Hsiao W.W.L."/>
            <person name="Araki N."/>
            <person name="Myhre M."/>
            <person name="Fernandes C."/>
            <person name="Miyazawa D."/>
            <person name="Wong W."/>
            <person name="Lillquist A.L."/>
            <person name="Wang D."/>
            <person name="Dosanjh M."/>
            <person name="Hara H."/>
            <person name="Petrescu A."/>
            <person name="Morin R.D."/>
            <person name="Yang G."/>
            <person name="Stott J.M."/>
            <person name="Schein J.E."/>
            <person name="Shin H."/>
            <person name="Smailus D."/>
            <person name="Siddiqui A.S."/>
            <person name="Marra M.A."/>
            <person name="Jones S.J.M."/>
            <person name="Holt R."/>
            <person name="Brinkman F.S.L."/>
            <person name="Miyauchi K."/>
            <person name="Fukuda M."/>
            <person name="Davies J.E."/>
            <person name="Mohn W.W."/>
            <person name="Eltis L.D."/>
        </authorList>
    </citation>
    <scope>NUCLEOTIDE SEQUENCE [LARGE SCALE GENOMIC DNA]</scope>
    <source>
        <strain evidence="4">RHA1</strain>
    </source>
</reference>
<evidence type="ECO:0000313" key="3">
    <source>
        <dbReference type="EMBL" id="ABH00743.1"/>
    </source>
</evidence>
<dbReference type="HOGENOM" id="CLU_096071_0_0_11"/>
<dbReference type="Proteomes" id="UP000008710">
    <property type="component" value="Plasmid pRHL3"/>
</dbReference>
<evidence type="ECO:0000256" key="2">
    <source>
        <dbReference type="SAM" id="SignalP"/>
    </source>
</evidence>